<dbReference type="InterPro" id="IPR036322">
    <property type="entry name" value="WD40_repeat_dom_sf"/>
</dbReference>
<evidence type="ECO:0000256" key="2">
    <source>
        <dbReference type="ARBA" id="ARBA00022574"/>
    </source>
</evidence>
<dbReference type="VEuPathDB" id="TriTrypDB:LpyrH10_13_1090"/>
<dbReference type="OrthoDB" id="3142434at2759"/>
<dbReference type="PANTHER" id="PTHR19858">
    <property type="entry name" value="WD40 REPEAT PROTEIN"/>
    <property type="match status" value="1"/>
</dbReference>
<evidence type="ECO:0000256" key="3">
    <source>
        <dbReference type="ARBA" id="ARBA00022737"/>
    </source>
</evidence>
<feature type="repeat" description="WD" evidence="5">
    <location>
        <begin position="405"/>
        <end position="446"/>
    </location>
</feature>
<feature type="compositionally biased region" description="Acidic residues" evidence="6">
    <location>
        <begin position="257"/>
        <end position="270"/>
    </location>
</feature>
<dbReference type="GO" id="GO:0000462">
    <property type="term" value="P:maturation of SSU-rRNA from tricistronic rRNA transcript (SSU-rRNA, 5.8S rRNA, LSU-rRNA)"/>
    <property type="evidence" value="ECO:0007669"/>
    <property type="project" value="TreeGrafter"/>
</dbReference>
<dbReference type="AlphaFoldDB" id="A0A0N0DU87"/>
<keyword evidence="4" id="KW-0687">Ribonucleoprotein</keyword>
<evidence type="ECO:0000256" key="1">
    <source>
        <dbReference type="ARBA" id="ARBA00010226"/>
    </source>
</evidence>
<proteinExistence type="inferred from homology"/>
<dbReference type="PROSITE" id="PS50294">
    <property type="entry name" value="WD_REPEATS_REGION"/>
    <property type="match status" value="2"/>
</dbReference>
<evidence type="ECO:0000256" key="6">
    <source>
        <dbReference type="SAM" id="MobiDB-lite"/>
    </source>
</evidence>
<evidence type="ECO:0000259" key="7">
    <source>
        <dbReference type="Pfam" id="PF04003"/>
    </source>
</evidence>
<keyword evidence="9" id="KW-1185">Reference proteome</keyword>
<dbReference type="Pfam" id="PF00400">
    <property type="entry name" value="WD40"/>
    <property type="match status" value="3"/>
</dbReference>
<protein>
    <submittedName>
        <fullName evidence="8">Periodic tryptophan protein 2-like protein</fullName>
    </submittedName>
</protein>
<dbReference type="InterPro" id="IPR027145">
    <property type="entry name" value="PWP2"/>
</dbReference>
<feature type="domain" description="Small-subunit processome Utp12" evidence="7">
    <location>
        <begin position="826"/>
        <end position="927"/>
    </location>
</feature>
<evidence type="ECO:0000313" key="9">
    <source>
        <dbReference type="Proteomes" id="UP000037923"/>
    </source>
</evidence>
<comment type="similarity">
    <text evidence="1">Belongs to the WD repeat PWP2 family.</text>
</comment>
<dbReference type="GO" id="GO:0034388">
    <property type="term" value="C:Pwp2p-containing subcomplex of 90S preribosome"/>
    <property type="evidence" value="ECO:0007669"/>
    <property type="project" value="TreeGrafter"/>
</dbReference>
<dbReference type="GO" id="GO:0032040">
    <property type="term" value="C:small-subunit processome"/>
    <property type="evidence" value="ECO:0007669"/>
    <property type="project" value="TreeGrafter"/>
</dbReference>
<dbReference type="Proteomes" id="UP000037923">
    <property type="component" value="Unassembled WGS sequence"/>
</dbReference>
<name>A0A0N0DU87_LEPPY</name>
<dbReference type="InterPro" id="IPR001680">
    <property type="entry name" value="WD40_rpt"/>
</dbReference>
<keyword evidence="2 5" id="KW-0853">WD repeat</keyword>
<evidence type="ECO:0000313" key="8">
    <source>
        <dbReference type="EMBL" id="KPA78564.1"/>
    </source>
</evidence>
<dbReference type="InterPro" id="IPR015943">
    <property type="entry name" value="WD40/YVTN_repeat-like_dom_sf"/>
</dbReference>
<dbReference type="SMART" id="SM00320">
    <property type="entry name" value="WD40"/>
    <property type="match status" value="13"/>
</dbReference>
<dbReference type="PANTHER" id="PTHR19858:SF0">
    <property type="entry name" value="PERIODIC TRYPTOPHAN PROTEIN 2 HOMOLOG"/>
    <property type="match status" value="1"/>
</dbReference>
<gene>
    <name evidence="8" type="ORF">ABB37_06164</name>
</gene>
<dbReference type="EMBL" id="LGTL01000013">
    <property type="protein sequence ID" value="KPA78564.1"/>
    <property type="molecule type" value="Genomic_DNA"/>
</dbReference>
<keyword evidence="3" id="KW-0677">Repeat</keyword>
<dbReference type="PROSITE" id="PS00678">
    <property type="entry name" value="WD_REPEATS_1"/>
    <property type="match status" value="1"/>
</dbReference>
<organism evidence="8 9">
    <name type="scientific">Leptomonas pyrrhocoris</name>
    <name type="common">Firebug parasite</name>
    <dbReference type="NCBI Taxonomy" id="157538"/>
    <lineage>
        <taxon>Eukaryota</taxon>
        <taxon>Discoba</taxon>
        <taxon>Euglenozoa</taxon>
        <taxon>Kinetoplastea</taxon>
        <taxon>Metakinetoplastina</taxon>
        <taxon>Trypanosomatida</taxon>
        <taxon>Trypanosomatidae</taxon>
        <taxon>Leishmaniinae</taxon>
        <taxon>Leptomonas</taxon>
    </lineage>
</organism>
<dbReference type="GO" id="GO:0005840">
    <property type="term" value="C:ribosome"/>
    <property type="evidence" value="ECO:0007669"/>
    <property type="project" value="UniProtKB-KW"/>
</dbReference>
<reference evidence="8 9" key="1">
    <citation type="submission" date="2015-07" db="EMBL/GenBank/DDBJ databases">
        <title>High-quality genome of monoxenous trypanosomatid Leptomonas pyrrhocoris.</title>
        <authorList>
            <person name="Flegontov P."/>
            <person name="Butenko A."/>
            <person name="Firsov S."/>
            <person name="Vlcek C."/>
            <person name="Logacheva M.D."/>
            <person name="Field M."/>
            <person name="Filatov D."/>
            <person name="Flegontova O."/>
            <person name="Gerasimov E."/>
            <person name="Jackson A.P."/>
            <person name="Kelly S."/>
            <person name="Opperdoes F."/>
            <person name="O'Reilly A."/>
            <person name="Votypka J."/>
            <person name="Yurchenko V."/>
            <person name="Lukes J."/>
        </authorList>
    </citation>
    <scope>NUCLEOTIDE SEQUENCE [LARGE SCALE GENOMIC DNA]</scope>
    <source>
        <strain evidence="8">H10</strain>
    </source>
</reference>
<dbReference type="SUPFAM" id="SSF50978">
    <property type="entry name" value="WD40 repeat-like"/>
    <property type="match status" value="2"/>
</dbReference>
<accession>A0A0N0DU87</accession>
<dbReference type="SUPFAM" id="SSF82171">
    <property type="entry name" value="DPP6 N-terminal domain-like"/>
    <property type="match status" value="1"/>
</dbReference>
<dbReference type="GeneID" id="26906453"/>
<feature type="region of interest" description="Disordered" evidence="6">
    <location>
        <begin position="249"/>
        <end position="277"/>
    </location>
</feature>
<keyword evidence="4" id="KW-0689">Ribosomal protein</keyword>
<dbReference type="InterPro" id="IPR007148">
    <property type="entry name" value="SSU_processome_Utp12"/>
</dbReference>
<sequence>MQSVFQLAAVHGMLYTGGNVAFAPDGTQLYSPVNNYLSAVQLQQAGHLSLSCSNSTVSCFDLSPDGDLAIVVGQRGLGFFYSISARVVLDTLSFPPNCTIAAVKFSPCGKYVAVALEATLQVYTAPAKRVVSFHGCHRIEQLHAVLTRPITNLDWTADSAHLLLCGQDARMKIVPRQGKQHQKGMALQQNALIGHRSAVLGAWFTNDDGSEVVSVAADNVVVTWHRAAITRREVLQAIATAQLQARVGEDNNAEASDNVEDRDDTAEEDAPSPRSFLERQRLEQLRLEGVRVSVADDSYLPPILRHAYEVKDKFMLAHKGSVSVTAFHKPRGLLAIGYSSGIFAIHTLPEAKGGELALVHLLSISAQSLTAAAFSPNGDWVAFGSAHLKQLLVWDWKAEAYVLKEQAHYYDIACAAITADSTNIISGGDEGKVKVWKVASGQCFATFTEHTGPITGISTSASTNAFFTSSLDGTARGYDLVRYRQFRVFSPAEQTQLSCIAVDPSGEVLATGSSQMNKIFLFSVQTGKLIDVLQGHEAPITCVAFHPSGTSLTSGSMDHNIVFWDLFNQNDSGERLKGDGEVLDIGTEVLCVTYSSSGRRMAVLTAKQEISVYETTVANEPQLIKTFLTAFDAAGGWRKEVGPNSANYNTHFTRISFSPEGEKLLAGGDSKWLVLYHATQGYVLKKWPITTNLDVQGAEEQYQWRNATEAGFLDDIDVDDDDIHLTRRKLLEMPGSRHRHFATGKRKTELKARAMDVAFAATGSEFIAATTDGLLLFSMRVSRPRFQPLQLSAQVTTAEVRQQLESGQPVLALIGALNLGDNALGVECLRRMPHDAIPVAVTAVPSALFPLFMRWVSEEIEQCRGLEHVLLWAQSLLLHSNEAFGGVAAQQDPRVLPALKTLQRSLYQHRLLTQLSRENYFSVKYLADATRMSTSTLEPFEDAAKET</sequence>
<dbReference type="PROSITE" id="PS50082">
    <property type="entry name" value="WD_REPEATS_2"/>
    <property type="match status" value="2"/>
</dbReference>
<comment type="caution">
    <text evidence="8">The sequence shown here is derived from an EMBL/GenBank/DDBJ whole genome shotgun (WGS) entry which is preliminary data.</text>
</comment>
<dbReference type="Pfam" id="PF04003">
    <property type="entry name" value="Utp12"/>
    <property type="match status" value="1"/>
</dbReference>
<dbReference type="FunFam" id="2.130.10.10:FF:001291">
    <property type="entry name" value="Periodic tryptophan protein 2-like protein"/>
    <property type="match status" value="1"/>
</dbReference>
<dbReference type="OMA" id="VYEWQSE"/>
<evidence type="ECO:0000256" key="4">
    <source>
        <dbReference type="ARBA" id="ARBA00022980"/>
    </source>
</evidence>
<evidence type="ECO:0000256" key="5">
    <source>
        <dbReference type="PROSITE-ProRule" id="PRU00221"/>
    </source>
</evidence>
<dbReference type="InterPro" id="IPR019775">
    <property type="entry name" value="WD40_repeat_CS"/>
</dbReference>
<dbReference type="FunFam" id="2.130.10.10:FF:003166">
    <property type="entry name" value="Periodic tryptophan protein 2-like protein"/>
    <property type="match status" value="1"/>
</dbReference>
<dbReference type="Gene3D" id="2.130.10.10">
    <property type="entry name" value="YVTN repeat-like/Quinoprotein amine dehydrogenase"/>
    <property type="match status" value="3"/>
</dbReference>
<dbReference type="RefSeq" id="XP_015657003.1">
    <property type="nucleotide sequence ID" value="XM_015804429.1"/>
</dbReference>
<dbReference type="CDD" id="cd00200">
    <property type="entry name" value="WD40"/>
    <property type="match status" value="1"/>
</dbReference>
<dbReference type="GO" id="GO:0000028">
    <property type="term" value="P:ribosomal small subunit assembly"/>
    <property type="evidence" value="ECO:0007669"/>
    <property type="project" value="TreeGrafter"/>
</dbReference>
<feature type="repeat" description="WD" evidence="5">
    <location>
        <begin position="533"/>
        <end position="566"/>
    </location>
</feature>